<sequence>MQLPSGIVLLAQAGSLVSTALSATWTAFWYLPIALLSAVLRTMLPGCDGRCDGSAVFYEGTVMHSRKQPKEHKFTYQVRMAVVDLDNAPSWWKRAQADSMSAGEARRLAGTNGPVRLLTHPPAAGYSMNPISVYYCYSADGSKVERCIAEVTNTPWGERVTFCFRPGGEAVPKALHVSPLMDMKATWQLKATEPGDRLFLSVGCSHPEHGDYFLATFDARPSSQPHLPNETASLRTLWRYGFQPQRVAVWIYWHAVLLLAKGVPFFSPPTPEYKAAAAAAARHPATADGRSFVWRGAQKWPPLKSPGLPLTHENTMAQLMIQPTEADWASLPPELLALVCRALLADLHAHGPCTLRDASRAMAALSPCAAWRRVALEEAAFSIHLAEWSEAHLASVRLRELTLPEALPKDPAASAAAFLKHTGRVLCNAAFRQRSGASLEALHGAPLQAVAAGQLLGWSALRRLHINPDSLPDRGGASVPPFLPGTFPPSLQELDMPVPRHPFRPPGGLPRQLQRLVLRCYRSDFMVHSGRVTVLDLDELPLLAGVCTSLALHGPMLMISTSDPAHAALLEAPPVRSLGRCVTQYQQVLAPALAAAGICRLEMVATETSVYCKQPGRRVVLDATALPPLGEQPAAGSIEGYHAGLAWPIDVNGPNDLLPRTCLSVCRSTL</sequence>
<dbReference type="Proteomes" id="UP001205105">
    <property type="component" value="Unassembled WGS sequence"/>
</dbReference>
<organism evidence="1 2">
    <name type="scientific">Chlorella ohadii</name>
    <dbReference type="NCBI Taxonomy" id="2649997"/>
    <lineage>
        <taxon>Eukaryota</taxon>
        <taxon>Viridiplantae</taxon>
        <taxon>Chlorophyta</taxon>
        <taxon>core chlorophytes</taxon>
        <taxon>Trebouxiophyceae</taxon>
        <taxon>Chlorellales</taxon>
        <taxon>Chlorellaceae</taxon>
        <taxon>Chlorella clade</taxon>
        <taxon>Chlorella</taxon>
    </lineage>
</organism>
<accession>A0AAD5DZI1</accession>
<dbReference type="AlphaFoldDB" id="A0AAD5DZI1"/>
<evidence type="ECO:0000313" key="1">
    <source>
        <dbReference type="EMBL" id="KAI7845458.1"/>
    </source>
</evidence>
<dbReference type="InterPro" id="IPR010775">
    <property type="entry name" value="DUF1365"/>
</dbReference>
<dbReference type="EMBL" id="JADXDR010000017">
    <property type="protein sequence ID" value="KAI7845458.1"/>
    <property type="molecule type" value="Genomic_DNA"/>
</dbReference>
<evidence type="ECO:0000313" key="2">
    <source>
        <dbReference type="Proteomes" id="UP001205105"/>
    </source>
</evidence>
<dbReference type="PANTHER" id="PTHR33973">
    <property type="entry name" value="OS07G0153300 PROTEIN"/>
    <property type="match status" value="1"/>
</dbReference>
<keyword evidence="2" id="KW-1185">Reference proteome</keyword>
<gene>
    <name evidence="1" type="ORF">COHA_001008</name>
</gene>
<protein>
    <submittedName>
        <fullName evidence="1">Uncharacterized protein</fullName>
    </submittedName>
</protein>
<reference evidence="1" key="1">
    <citation type="submission" date="2020-11" db="EMBL/GenBank/DDBJ databases">
        <title>Chlorella ohadii genome sequencing and assembly.</title>
        <authorList>
            <person name="Murik O."/>
            <person name="Treves H."/>
            <person name="Kedem I."/>
            <person name="Shotland Y."/>
            <person name="Kaplan A."/>
        </authorList>
    </citation>
    <scope>NUCLEOTIDE SEQUENCE</scope>
    <source>
        <strain evidence="1">1</strain>
    </source>
</reference>
<name>A0AAD5DZI1_9CHLO</name>
<dbReference type="Pfam" id="PF07103">
    <property type="entry name" value="DUF1365"/>
    <property type="match status" value="1"/>
</dbReference>
<comment type="caution">
    <text evidence="1">The sequence shown here is derived from an EMBL/GenBank/DDBJ whole genome shotgun (WGS) entry which is preliminary data.</text>
</comment>
<proteinExistence type="predicted"/>
<dbReference type="PANTHER" id="PTHR33973:SF4">
    <property type="entry name" value="OS07G0153300 PROTEIN"/>
    <property type="match status" value="1"/>
</dbReference>